<dbReference type="OrthoDB" id="371709at2157"/>
<gene>
    <name evidence="2" type="ORF">SAMN04488587_0674</name>
</gene>
<dbReference type="Pfam" id="PF01883">
    <property type="entry name" value="FeS_assembly_P"/>
    <property type="match status" value="1"/>
</dbReference>
<dbReference type="PANTHER" id="PTHR42831">
    <property type="entry name" value="FE-S PROTEIN MATURATION AUXILIARY FACTOR YITW"/>
    <property type="match status" value="1"/>
</dbReference>
<name>A0A1H9YM32_9EURY</name>
<keyword evidence="3" id="KW-1185">Reference proteome</keyword>
<evidence type="ECO:0000313" key="2">
    <source>
        <dbReference type="EMBL" id="SES70106.1"/>
    </source>
</evidence>
<dbReference type="AlphaFoldDB" id="A0A1H9YM32"/>
<dbReference type="PANTHER" id="PTHR42831:SF1">
    <property type="entry name" value="FE-S PROTEIN MATURATION AUXILIARY FACTOR YITW"/>
    <property type="match status" value="1"/>
</dbReference>
<protein>
    <submittedName>
        <fullName evidence="2">FeS assembly SUF system protein</fullName>
    </submittedName>
</protein>
<dbReference type="STRING" id="1353158.SAMN04488587_0674"/>
<evidence type="ECO:0000259" key="1">
    <source>
        <dbReference type="Pfam" id="PF01883"/>
    </source>
</evidence>
<dbReference type="Gene3D" id="3.30.300.130">
    <property type="entry name" value="Fe-S cluster assembly (FSCA)"/>
    <property type="match status" value="1"/>
</dbReference>
<reference evidence="3" key="1">
    <citation type="submission" date="2016-10" db="EMBL/GenBank/DDBJ databases">
        <authorList>
            <person name="Varghese N."/>
            <person name="Submissions S."/>
        </authorList>
    </citation>
    <scope>NUCLEOTIDE SEQUENCE [LARGE SCALE GENOMIC DNA]</scope>
    <source>
        <strain evidence="3">SLH 33</strain>
    </source>
</reference>
<dbReference type="EMBL" id="FOHQ01000001">
    <property type="protein sequence ID" value="SES70106.1"/>
    <property type="molecule type" value="Genomic_DNA"/>
</dbReference>
<dbReference type="Proteomes" id="UP000243338">
    <property type="component" value="Unassembled WGS sequence"/>
</dbReference>
<sequence length="91" mass="10254">MVTKEDVMEVLKKCYDPEIPINIVDLGLVYDVDVEGDRAHIKMTLTTPGCPMAAMIVDNVKQKVESIDGIKKAEVELVWDPPWTPDRISKK</sequence>
<dbReference type="SUPFAM" id="SSF117916">
    <property type="entry name" value="Fe-S cluster assembly (FSCA) domain-like"/>
    <property type="match status" value="1"/>
</dbReference>
<dbReference type="InterPro" id="IPR052339">
    <property type="entry name" value="Fe-S_Maturation_MIP18"/>
</dbReference>
<dbReference type="RefSeq" id="WP_091688921.1">
    <property type="nucleotide sequence ID" value="NZ_CAAGSJ010000003.1"/>
</dbReference>
<accession>A0A1H9YM32</accession>
<proteinExistence type="predicted"/>
<feature type="domain" description="MIP18 family-like" evidence="1">
    <location>
        <begin position="4"/>
        <end position="76"/>
    </location>
</feature>
<dbReference type="InterPro" id="IPR034904">
    <property type="entry name" value="FSCA_dom_sf"/>
</dbReference>
<dbReference type="InterPro" id="IPR002744">
    <property type="entry name" value="MIP18-like"/>
</dbReference>
<organism evidence="2 3">
    <name type="scientific">Methanococcoides vulcani</name>
    <dbReference type="NCBI Taxonomy" id="1353158"/>
    <lineage>
        <taxon>Archaea</taxon>
        <taxon>Methanobacteriati</taxon>
        <taxon>Methanobacteriota</taxon>
        <taxon>Stenosarchaea group</taxon>
        <taxon>Methanomicrobia</taxon>
        <taxon>Methanosarcinales</taxon>
        <taxon>Methanosarcinaceae</taxon>
        <taxon>Methanococcoides</taxon>
    </lineage>
</organism>
<evidence type="ECO:0000313" key="3">
    <source>
        <dbReference type="Proteomes" id="UP000243338"/>
    </source>
</evidence>